<dbReference type="InterPro" id="IPR004761">
    <property type="entry name" value="Spore_GerAB"/>
</dbReference>
<dbReference type="AlphaFoldDB" id="A0A941J5Z5"/>
<name>A0A941J5Z5_9BACI</name>
<reference evidence="2" key="1">
    <citation type="submission" date="2021-04" db="EMBL/GenBank/DDBJ databases">
        <title>Whole genome sequencing of Enterococci isolates from hospitalized patients.</title>
        <authorList>
            <person name="Ogoti B.M."/>
            <person name="Onyambu F.G."/>
        </authorList>
    </citation>
    <scope>NUCLEOTIDE SEQUENCE</scope>
    <source>
        <strain evidence="2">242</strain>
    </source>
</reference>
<evidence type="ECO:0000256" key="1">
    <source>
        <dbReference type="SAM" id="Phobius"/>
    </source>
</evidence>
<dbReference type="EMBL" id="JAGTPW010000041">
    <property type="protein sequence ID" value="MBR8645557.1"/>
    <property type="molecule type" value="Genomic_DNA"/>
</dbReference>
<keyword evidence="1" id="KW-1133">Transmembrane helix</keyword>
<evidence type="ECO:0000313" key="3">
    <source>
        <dbReference type="Proteomes" id="UP000680045"/>
    </source>
</evidence>
<keyword evidence="1" id="KW-0812">Transmembrane</keyword>
<accession>A0A941J5Z5</accession>
<gene>
    <name evidence="2" type="ORF">KEH51_20225</name>
</gene>
<proteinExistence type="predicted"/>
<feature type="transmembrane region" description="Helical" evidence="1">
    <location>
        <begin position="99"/>
        <end position="119"/>
    </location>
</feature>
<keyword evidence="1" id="KW-0472">Membrane</keyword>
<feature type="transmembrane region" description="Helical" evidence="1">
    <location>
        <begin position="42"/>
        <end position="60"/>
    </location>
</feature>
<dbReference type="GO" id="GO:0009847">
    <property type="term" value="P:spore germination"/>
    <property type="evidence" value="ECO:0007669"/>
    <property type="project" value="InterPro"/>
</dbReference>
<organism evidence="2 3">
    <name type="scientific">Peribacillus frigoritolerans</name>
    <dbReference type="NCBI Taxonomy" id="450367"/>
    <lineage>
        <taxon>Bacteria</taxon>
        <taxon>Bacillati</taxon>
        <taxon>Bacillota</taxon>
        <taxon>Bacilli</taxon>
        <taxon>Bacillales</taxon>
        <taxon>Bacillaceae</taxon>
        <taxon>Peribacillus</taxon>
    </lineage>
</organism>
<feature type="transmembrane region" description="Helical" evidence="1">
    <location>
        <begin position="139"/>
        <end position="162"/>
    </location>
</feature>
<dbReference type="GO" id="GO:0016020">
    <property type="term" value="C:membrane"/>
    <property type="evidence" value="ECO:0007669"/>
    <property type="project" value="InterPro"/>
</dbReference>
<feature type="transmembrane region" description="Helical" evidence="1">
    <location>
        <begin position="5"/>
        <end position="22"/>
    </location>
</feature>
<dbReference type="Proteomes" id="UP000680045">
    <property type="component" value="Unassembled WGS sequence"/>
</dbReference>
<protein>
    <submittedName>
        <fullName evidence="2">GerAB/ArcD/ProY family transporter</fullName>
    </submittedName>
</protein>
<sequence length="171" mass="19524">MVFSILIIGLIPIWAYILSRIIKNMNNQSLTDWLENRFGKLIKNIALFFIVIYLISLVLATTKETIDWITTSFLLKPKFSDYHSVYAAMHFLAHSGMRSIAICSSVLLPIVVILGIFVATGNIPTKDYSHLLPLFENGYFHGIKTLQYSGYGLAELILIVFFKRNFRISSR</sequence>
<dbReference type="Pfam" id="PF03845">
    <property type="entry name" value="Spore_permease"/>
    <property type="match status" value="1"/>
</dbReference>
<evidence type="ECO:0000313" key="2">
    <source>
        <dbReference type="EMBL" id="MBR8645557.1"/>
    </source>
</evidence>
<comment type="caution">
    <text evidence="2">The sequence shown here is derived from an EMBL/GenBank/DDBJ whole genome shotgun (WGS) entry which is preliminary data.</text>
</comment>